<name>A0A5C4L7E4_9HYPH</name>
<protein>
    <submittedName>
        <fullName evidence="1">Uncharacterized protein</fullName>
    </submittedName>
</protein>
<dbReference type="EMBL" id="VDDA01000059">
    <property type="protein sequence ID" value="TNC05511.1"/>
    <property type="molecule type" value="Genomic_DNA"/>
</dbReference>
<dbReference type="RefSeq" id="WP_139040704.1">
    <property type="nucleotide sequence ID" value="NZ_VDDA01000059.1"/>
</dbReference>
<gene>
    <name evidence="1" type="ORF">FF100_35495</name>
</gene>
<dbReference type="AlphaFoldDB" id="A0A5C4L7E4"/>
<evidence type="ECO:0000313" key="2">
    <source>
        <dbReference type="Proteomes" id="UP000305267"/>
    </source>
</evidence>
<comment type="caution">
    <text evidence="1">The sequence shown here is derived from an EMBL/GenBank/DDBJ whole genome shotgun (WGS) entry which is preliminary data.</text>
</comment>
<dbReference type="Proteomes" id="UP000305267">
    <property type="component" value="Unassembled WGS sequence"/>
</dbReference>
<keyword evidence="2" id="KW-1185">Reference proteome</keyword>
<evidence type="ECO:0000313" key="1">
    <source>
        <dbReference type="EMBL" id="TNC05511.1"/>
    </source>
</evidence>
<proteinExistence type="predicted"/>
<reference evidence="1 2" key="1">
    <citation type="submission" date="2019-06" db="EMBL/GenBank/DDBJ databases">
        <title>Genome of Methylobacterium sp. 17Sr1-39.</title>
        <authorList>
            <person name="Seo T."/>
        </authorList>
    </citation>
    <scope>NUCLEOTIDE SEQUENCE [LARGE SCALE GENOMIC DNA]</scope>
    <source>
        <strain evidence="1 2">17Sr1-39</strain>
    </source>
</reference>
<sequence length="195" mass="21742">MIPVETAQRLGKLVRLLASDHDGEVVSSVRAIGRTLSAASLDFHALAAVIEEAAAWPRIILTPFPPGEPDLGDVDFGSMARDSADLMREAYEAAERRRREARDAPDAPATRHGLPIWGTQRIAHWGDVVEHCLMLDWTIPKAAGGKFLSREDRDRLKTFRCVLKRRPTNADAEWIEGILARCHEVRDAWRTCKAA</sequence>
<accession>A0A5C4L7E4</accession>
<organism evidence="1 2">
    <name type="scientific">Methylobacterium terricola</name>
    <dbReference type="NCBI Taxonomy" id="2583531"/>
    <lineage>
        <taxon>Bacteria</taxon>
        <taxon>Pseudomonadati</taxon>
        <taxon>Pseudomonadota</taxon>
        <taxon>Alphaproteobacteria</taxon>
        <taxon>Hyphomicrobiales</taxon>
        <taxon>Methylobacteriaceae</taxon>
        <taxon>Methylobacterium</taxon>
    </lineage>
</organism>
<dbReference type="OrthoDB" id="7998115at2"/>